<feature type="compositionally biased region" description="Polar residues" evidence="2">
    <location>
        <begin position="335"/>
        <end position="356"/>
    </location>
</feature>
<feature type="coiled-coil region" evidence="1">
    <location>
        <begin position="16"/>
        <end position="43"/>
    </location>
</feature>
<reference evidence="5" key="1">
    <citation type="journal article" date="2023" name="Commun. Biol.">
        <title>Genome analysis of Parmales, the sister group of diatoms, reveals the evolutionary specialization of diatoms from phago-mixotrophs to photoautotrophs.</title>
        <authorList>
            <person name="Ban H."/>
            <person name="Sato S."/>
            <person name="Yoshikawa S."/>
            <person name="Yamada K."/>
            <person name="Nakamura Y."/>
            <person name="Ichinomiya M."/>
            <person name="Sato N."/>
            <person name="Blanc-Mathieu R."/>
            <person name="Endo H."/>
            <person name="Kuwata A."/>
            <person name="Ogata H."/>
        </authorList>
    </citation>
    <scope>NUCLEOTIDE SEQUENCE [LARGE SCALE GENOMIC DNA]</scope>
    <source>
        <strain evidence="5">NIES 3701</strain>
    </source>
</reference>
<keyword evidence="1" id="KW-0175">Coiled coil</keyword>
<feature type="transmembrane region" description="Helical" evidence="3">
    <location>
        <begin position="110"/>
        <end position="130"/>
    </location>
</feature>
<evidence type="ECO:0000256" key="3">
    <source>
        <dbReference type="SAM" id="Phobius"/>
    </source>
</evidence>
<keyword evidence="5" id="KW-1185">Reference proteome</keyword>
<evidence type="ECO:0000313" key="5">
    <source>
        <dbReference type="Proteomes" id="UP001165085"/>
    </source>
</evidence>
<evidence type="ECO:0000256" key="2">
    <source>
        <dbReference type="SAM" id="MobiDB-lite"/>
    </source>
</evidence>
<proteinExistence type="predicted"/>
<dbReference type="Proteomes" id="UP001165085">
    <property type="component" value="Unassembled WGS sequence"/>
</dbReference>
<evidence type="ECO:0000313" key="4">
    <source>
        <dbReference type="EMBL" id="GMH87010.1"/>
    </source>
</evidence>
<feature type="region of interest" description="Disordered" evidence="2">
    <location>
        <begin position="327"/>
        <end position="356"/>
    </location>
</feature>
<evidence type="ECO:0000256" key="1">
    <source>
        <dbReference type="SAM" id="Coils"/>
    </source>
</evidence>
<keyword evidence="3" id="KW-1133">Transmembrane helix</keyword>
<gene>
    <name evidence="4" type="ORF">TrST_g1503</name>
</gene>
<feature type="transmembrane region" description="Helical" evidence="3">
    <location>
        <begin position="166"/>
        <end position="189"/>
    </location>
</feature>
<accession>A0A9W7BIV9</accession>
<dbReference type="AlphaFoldDB" id="A0A9W7BIV9"/>
<protein>
    <submittedName>
        <fullName evidence="4">Uncharacterized protein</fullName>
    </submittedName>
</protein>
<organism evidence="4 5">
    <name type="scientific">Triparma strigata</name>
    <dbReference type="NCBI Taxonomy" id="1606541"/>
    <lineage>
        <taxon>Eukaryota</taxon>
        <taxon>Sar</taxon>
        <taxon>Stramenopiles</taxon>
        <taxon>Ochrophyta</taxon>
        <taxon>Bolidophyceae</taxon>
        <taxon>Parmales</taxon>
        <taxon>Triparmaceae</taxon>
        <taxon>Triparma</taxon>
    </lineage>
</organism>
<name>A0A9W7BIV9_9STRA</name>
<keyword evidence="3" id="KW-0472">Membrane</keyword>
<feature type="transmembrane region" description="Helical" evidence="3">
    <location>
        <begin position="262"/>
        <end position="281"/>
    </location>
</feature>
<feature type="transmembrane region" description="Helical" evidence="3">
    <location>
        <begin position="221"/>
        <end position="241"/>
    </location>
</feature>
<comment type="caution">
    <text evidence="4">The sequence shown here is derived from an EMBL/GenBank/DDBJ whole genome shotgun (WGS) entry which is preliminary data.</text>
</comment>
<keyword evidence="3" id="KW-0812">Transmembrane</keyword>
<sequence>MPQSFEQQLLAFHEILDKQNRRIEEQDRRIEELEKKASEGEAKTGKFVTRWRLLLVVGALVPHGFALGSLVDGDMRLVAASRMFELFGAVCSIAAAVGNPRNFGSRNEKLFIGLCALCIPAHVVVLAYTSGGSKGLYIRACCWALICPPSFLGGGKLLSNLSDRKLGAAITALFKSLTGVLIPMLYISAESLRCIMDSSPDAKIDDLGYIERCGNPSYPTYWVSSFLAVSWILAYIIPPMMPSHRTLTWGDVMKLDMGRIEGLQFTLFCTLSIEALVMYAVTNEEGTELGDFLQGLMNVMSLNFVILGLFVVYEYIIKPAICRRSTTSEEESSEDPVTNPNSDAFSFGDHSNSIGL</sequence>
<feature type="transmembrane region" description="Helical" evidence="3">
    <location>
        <begin position="293"/>
        <end position="316"/>
    </location>
</feature>
<feature type="transmembrane region" description="Helical" evidence="3">
    <location>
        <begin position="53"/>
        <end position="71"/>
    </location>
</feature>
<feature type="transmembrane region" description="Helical" evidence="3">
    <location>
        <begin position="77"/>
        <end position="98"/>
    </location>
</feature>
<dbReference type="EMBL" id="BRXY01000322">
    <property type="protein sequence ID" value="GMH87010.1"/>
    <property type="molecule type" value="Genomic_DNA"/>
</dbReference>
<feature type="transmembrane region" description="Helical" evidence="3">
    <location>
        <begin position="136"/>
        <end position="154"/>
    </location>
</feature>